<dbReference type="Gene3D" id="1.10.287.470">
    <property type="entry name" value="Helix hairpin bin"/>
    <property type="match status" value="1"/>
</dbReference>
<accession>A0ABW8YJM0</accession>
<sequence length="404" mass="42004">MNYEARMLGGEERLALTGDEGTRSRRRWWIIGALVAILVIVGAWFAFASGGSGDKAGAAAGAGAGKAAQGEGRQLPTVTVAVPGRSTVQSVVSGTGSLAARREMPVGVAGEGGMVTRVLVEPGDWVNAGQVLATVDRSVQSQTAQSLAAQVRVAQADLGIAQSELDRAKQLVDRGFISKADIDRKTATRDAAAARVRVAQAQASETAARNRRLDIRAPAAGLVLTRAVEPGQIVSAGSGTLFRVAQGGQMELRTQLSEADLHRIPVGARAEVTPVGMDQTFTGEVWQVSPVIDPQTRQGVARVALSFDKALRPGGFATARIVAGGAVAPMLPQSAIQSDTKGNYVYILNAKDEAERRAIKTGQVSDAGVAITSGLTGTERVVLTAGAFLNPGQKVIPNLTTLKR</sequence>
<feature type="domain" description="Multidrug resistance protein MdtA-like C-terminal permuted SH3" evidence="4">
    <location>
        <begin position="331"/>
        <end position="383"/>
    </location>
</feature>
<evidence type="ECO:0000313" key="7">
    <source>
        <dbReference type="Proteomes" id="UP001629244"/>
    </source>
</evidence>
<dbReference type="InterPro" id="IPR058627">
    <property type="entry name" value="MdtA-like_C"/>
</dbReference>
<dbReference type="Pfam" id="PF25973">
    <property type="entry name" value="BSH_CzcB"/>
    <property type="match status" value="1"/>
</dbReference>
<keyword evidence="2" id="KW-0472">Membrane</keyword>
<dbReference type="Proteomes" id="UP001629244">
    <property type="component" value="Unassembled WGS sequence"/>
</dbReference>
<evidence type="ECO:0000259" key="3">
    <source>
        <dbReference type="Pfam" id="PF25954"/>
    </source>
</evidence>
<evidence type="ECO:0000259" key="5">
    <source>
        <dbReference type="Pfam" id="PF25973"/>
    </source>
</evidence>
<feature type="transmembrane region" description="Helical" evidence="2">
    <location>
        <begin position="28"/>
        <end position="47"/>
    </location>
</feature>
<dbReference type="RefSeq" id="WP_408077421.1">
    <property type="nucleotide sequence ID" value="NZ_JBELQC010000001.1"/>
</dbReference>
<dbReference type="NCBIfam" id="TIGR01730">
    <property type="entry name" value="RND_mfp"/>
    <property type="match status" value="1"/>
</dbReference>
<comment type="similarity">
    <text evidence="1">Belongs to the membrane fusion protein (MFP) (TC 8.A.1) family.</text>
</comment>
<dbReference type="InterPro" id="IPR006143">
    <property type="entry name" value="RND_pump_MFP"/>
</dbReference>
<reference evidence="6 7" key="1">
    <citation type="submission" date="2024-06" db="EMBL/GenBank/DDBJ databases">
        <authorList>
            <person name="Kaempfer P."/>
            <person name="Viver T."/>
        </authorList>
    </citation>
    <scope>NUCLEOTIDE SEQUENCE [LARGE SCALE GENOMIC DNA]</scope>
    <source>
        <strain evidence="6 7">ST-64</strain>
    </source>
</reference>
<feature type="domain" description="CzcB-like barrel-sandwich hybrid" evidence="5">
    <location>
        <begin position="112"/>
        <end position="245"/>
    </location>
</feature>
<comment type="caution">
    <text evidence="6">The sequence shown here is derived from an EMBL/GenBank/DDBJ whole genome shotgun (WGS) entry which is preliminary data.</text>
</comment>
<organism evidence="6 7">
    <name type="scientific">Sphingomonas plantiphila</name>
    <dbReference type="NCBI Taxonomy" id="3163295"/>
    <lineage>
        <taxon>Bacteria</taxon>
        <taxon>Pseudomonadati</taxon>
        <taxon>Pseudomonadota</taxon>
        <taxon>Alphaproteobacteria</taxon>
        <taxon>Sphingomonadales</taxon>
        <taxon>Sphingomonadaceae</taxon>
        <taxon>Sphingomonas</taxon>
    </lineage>
</organism>
<dbReference type="Gene3D" id="2.40.30.170">
    <property type="match status" value="1"/>
</dbReference>
<dbReference type="Gene3D" id="2.40.420.20">
    <property type="match status" value="1"/>
</dbReference>
<dbReference type="Pfam" id="PF25954">
    <property type="entry name" value="Beta-barrel_RND_2"/>
    <property type="match status" value="1"/>
</dbReference>
<keyword evidence="7" id="KW-1185">Reference proteome</keyword>
<dbReference type="Gene3D" id="2.40.50.100">
    <property type="match status" value="1"/>
</dbReference>
<dbReference type="PANTHER" id="PTHR30469:SF15">
    <property type="entry name" value="HLYD FAMILY OF SECRETION PROTEINS"/>
    <property type="match status" value="1"/>
</dbReference>
<feature type="domain" description="CusB-like beta-barrel" evidence="3">
    <location>
        <begin position="254"/>
        <end position="323"/>
    </location>
</feature>
<protein>
    <submittedName>
        <fullName evidence="6">Efflux RND transporter periplasmic adaptor subunit</fullName>
    </submittedName>
</protein>
<dbReference type="InterPro" id="IPR058647">
    <property type="entry name" value="BSH_CzcB-like"/>
</dbReference>
<name>A0ABW8YJM0_9SPHN</name>
<evidence type="ECO:0000259" key="4">
    <source>
        <dbReference type="Pfam" id="PF25967"/>
    </source>
</evidence>
<evidence type="ECO:0000313" key="6">
    <source>
        <dbReference type="EMBL" id="MFL9840486.1"/>
    </source>
</evidence>
<dbReference type="SUPFAM" id="SSF111369">
    <property type="entry name" value="HlyD-like secretion proteins"/>
    <property type="match status" value="1"/>
</dbReference>
<keyword evidence="2" id="KW-0812">Transmembrane</keyword>
<keyword evidence="2" id="KW-1133">Transmembrane helix</keyword>
<dbReference type="Pfam" id="PF25967">
    <property type="entry name" value="RND-MFP_C"/>
    <property type="match status" value="1"/>
</dbReference>
<proteinExistence type="inferred from homology"/>
<evidence type="ECO:0000256" key="1">
    <source>
        <dbReference type="ARBA" id="ARBA00009477"/>
    </source>
</evidence>
<dbReference type="PANTHER" id="PTHR30469">
    <property type="entry name" value="MULTIDRUG RESISTANCE PROTEIN MDTA"/>
    <property type="match status" value="1"/>
</dbReference>
<dbReference type="InterPro" id="IPR058792">
    <property type="entry name" value="Beta-barrel_RND_2"/>
</dbReference>
<dbReference type="EMBL" id="JBELQC010000001">
    <property type="protein sequence ID" value="MFL9840486.1"/>
    <property type="molecule type" value="Genomic_DNA"/>
</dbReference>
<evidence type="ECO:0000256" key="2">
    <source>
        <dbReference type="SAM" id="Phobius"/>
    </source>
</evidence>
<gene>
    <name evidence="6" type="ORF">ABS767_05875</name>
</gene>